<proteinExistence type="inferred from homology"/>
<dbReference type="SUPFAM" id="SSF161098">
    <property type="entry name" value="MetI-like"/>
    <property type="match status" value="1"/>
</dbReference>
<evidence type="ECO:0000256" key="2">
    <source>
        <dbReference type="ARBA" id="ARBA00022448"/>
    </source>
</evidence>
<keyword evidence="2 7" id="KW-0813">Transport</keyword>
<dbReference type="AlphaFoldDB" id="A0A9W5W6Y0"/>
<comment type="caution">
    <text evidence="9">The sequence shown here is derived from an EMBL/GenBank/DDBJ whole genome shotgun (WGS) entry which is preliminary data.</text>
</comment>
<gene>
    <name evidence="9" type="ORF">BG53_06245</name>
</gene>
<evidence type="ECO:0000256" key="7">
    <source>
        <dbReference type="RuleBase" id="RU363032"/>
    </source>
</evidence>
<accession>A0A9W5W6Y0</accession>
<evidence type="ECO:0000256" key="6">
    <source>
        <dbReference type="ARBA" id="ARBA00023136"/>
    </source>
</evidence>
<keyword evidence="5 7" id="KW-1133">Transmembrane helix</keyword>
<dbReference type="GO" id="GO:0055085">
    <property type="term" value="P:transmembrane transport"/>
    <property type="evidence" value="ECO:0007669"/>
    <property type="project" value="InterPro"/>
</dbReference>
<feature type="transmembrane region" description="Helical" evidence="7">
    <location>
        <begin position="78"/>
        <end position="99"/>
    </location>
</feature>
<organism evidence="9 10">
    <name type="scientific">Paenibacillus darwinianus</name>
    <dbReference type="NCBI Taxonomy" id="1380763"/>
    <lineage>
        <taxon>Bacteria</taxon>
        <taxon>Bacillati</taxon>
        <taxon>Bacillota</taxon>
        <taxon>Bacilli</taxon>
        <taxon>Bacillales</taxon>
        <taxon>Paenibacillaceae</taxon>
        <taxon>Paenibacillus</taxon>
    </lineage>
</organism>
<feature type="transmembrane region" description="Helical" evidence="7">
    <location>
        <begin position="12"/>
        <end position="34"/>
    </location>
</feature>
<comment type="subcellular location">
    <subcellularLocation>
        <location evidence="1 7">Cell membrane</location>
        <topology evidence="1 7">Multi-pass membrane protein</topology>
    </subcellularLocation>
</comment>
<dbReference type="Gene3D" id="1.10.3720.10">
    <property type="entry name" value="MetI-like"/>
    <property type="match status" value="1"/>
</dbReference>
<evidence type="ECO:0000256" key="1">
    <source>
        <dbReference type="ARBA" id="ARBA00004651"/>
    </source>
</evidence>
<dbReference type="PROSITE" id="PS50928">
    <property type="entry name" value="ABC_TM1"/>
    <property type="match status" value="1"/>
</dbReference>
<evidence type="ECO:0000256" key="4">
    <source>
        <dbReference type="ARBA" id="ARBA00022692"/>
    </source>
</evidence>
<keyword evidence="3" id="KW-1003">Cell membrane</keyword>
<dbReference type="InterPro" id="IPR000515">
    <property type="entry name" value="MetI-like"/>
</dbReference>
<evidence type="ECO:0000313" key="10">
    <source>
        <dbReference type="Proteomes" id="UP000053750"/>
    </source>
</evidence>
<feature type="transmembrane region" description="Helical" evidence="7">
    <location>
        <begin position="243"/>
        <end position="264"/>
    </location>
</feature>
<dbReference type="EMBL" id="JFHU01000190">
    <property type="protein sequence ID" value="EXX86465.1"/>
    <property type="molecule type" value="Genomic_DNA"/>
</dbReference>
<protein>
    <submittedName>
        <fullName evidence="9">Sugar ABC transporter ATP-binding protein</fullName>
    </submittedName>
</protein>
<feature type="domain" description="ABC transmembrane type-1" evidence="8">
    <location>
        <begin position="74"/>
        <end position="264"/>
    </location>
</feature>
<comment type="similarity">
    <text evidence="7">Belongs to the binding-protein-dependent transport system permease family.</text>
</comment>
<feature type="transmembrane region" description="Helical" evidence="7">
    <location>
        <begin position="111"/>
        <end position="133"/>
    </location>
</feature>
<keyword evidence="9" id="KW-0547">Nucleotide-binding</keyword>
<name>A0A9W5W6Y0_9BACL</name>
<keyword evidence="9" id="KW-0067">ATP-binding</keyword>
<keyword evidence="4 7" id="KW-0812">Transmembrane</keyword>
<feature type="transmembrane region" description="Helical" evidence="7">
    <location>
        <begin position="185"/>
        <end position="207"/>
    </location>
</feature>
<dbReference type="CDD" id="cd06261">
    <property type="entry name" value="TM_PBP2"/>
    <property type="match status" value="1"/>
</dbReference>
<dbReference type="GO" id="GO:0005886">
    <property type="term" value="C:plasma membrane"/>
    <property type="evidence" value="ECO:0007669"/>
    <property type="project" value="UniProtKB-SubCell"/>
</dbReference>
<dbReference type="Proteomes" id="UP000053750">
    <property type="component" value="Unassembled WGS sequence"/>
</dbReference>
<sequence>MRSKKLMERLELAAVYIILGLTALAFIIPFLWLVSGSLKSSSELFANPPVWLPSKPQWTNFTTAFSEFPFLLYLRNTLTIAGFGIIGAVLSNTLIAYGFSRVEWKGRDGAFVLVLATMMLPFQVTMIPLFIMFQKLGWIGTFLPLIVPVFFGNPFFIFLLRQFFQGIPKELSQSAKVDGASEFRIYWQMILPLSLPVITTVMIFSFIGSWGDFIGPLVFLSDNKLYTLSLGIQQIMSVNDPRWPLLMAVGVSMTLPVLMIFFVLQKYFIQGIAFSGIKG</sequence>
<dbReference type="Pfam" id="PF00528">
    <property type="entry name" value="BPD_transp_1"/>
    <property type="match status" value="1"/>
</dbReference>
<evidence type="ECO:0000313" key="9">
    <source>
        <dbReference type="EMBL" id="EXX86465.1"/>
    </source>
</evidence>
<dbReference type="GO" id="GO:0005524">
    <property type="term" value="F:ATP binding"/>
    <property type="evidence" value="ECO:0007669"/>
    <property type="project" value="UniProtKB-KW"/>
</dbReference>
<evidence type="ECO:0000256" key="3">
    <source>
        <dbReference type="ARBA" id="ARBA00022475"/>
    </source>
</evidence>
<evidence type="ECO:0000256" key="5">
    <source>
        <dbReference type="ARBA" id="ARBA00022989"/>
    </source>
</evidence>
<reference evidence="9 10" key="1">
    <citation type="submission" date="2014-02" db="EMBL/GenBank/DDBJ databases">
        <title>Genome sequence of Paenibacillus darwinianus reveals adaptive mechanisms for survival in Antarctic soils.</title>
        <authorList>
            <person name="Dsouza M."/>
            <person name="Taylor M.W."/>
            <person name="Turner S.J."/>
            <person name="Aislabie J."/>
        </authorList>
    </citation>
    <scope>NUCLEOTIDE SEQUENCE [LARGE SCALE GENOMIC DNA]</scope>
    <source>
        <strain evidence="9 10">CE1</strain>
    </source>
</reference>
<keyword evidence="6 7" id="KW-0472">Membrane</keyword>
<dbReference type="InterPro" id="IPR035906">
    <property type="entry name" value="MetI-like_sf"/>
</dbReference>
<evidence type="ECO:0000259" key="8">
    <source>
        <dbReference type="PROSITE" id="PS50928"/>
    </source>
</evidence>
<dbReference type="PANTHER" id="PTHR43744">
    <property type="entry name" value="ABC TRANSPORTER PERMEASE PROTEIN MG189-RELATED-RELATED"/>
    <property type="match status" value="1"/>
</dbReference>
<feature type="transmembrane region" description="Helical" evidence="7">
    <location>
        <begin position="145"/>
        <end position="164"/>
    </location>
</feature>
<keyword evidence="10" id="KW-1185">Reference proteome</keyword>
<dbReference type="PANTHER" id="PTHR43744:SF6">
    <property type="entry name" value="ABC TRANSPORTER PERMEASE PROTEIN YESQ-RELATED"/>
    <property type="match status" value="1"/>
</dbReference>